<protein>
    <submittedName>
        <fullName evidence="6">LysR family transcriptional regulator</fullName>
    </submittedName>
</protein>
<dbReference type="AlphaFoldDB" id="A0A2W7ML94"/>
<dbReference type="Pfam" id="PF03466">
    <property type="entry name" value="LysR_substrate"/>
    <property type="match status" value="1"/>
</dbReference>
<keyword evidence="2" id="KW-0805">Transcription regulation</keyword>
<dbReference type="InterPro" id="IPR050950">
    <property type="entry name" value="HTH-type_LysR_regulators"/>
</dbReference>
<evidence type="ECO:0000256" key="1">
    <source>
        <dbReference type="ARBA" id="ARBA00009437"/>
    </source>
</evidence>
<dbReference type="InterPro" id="IPR036388">
    <property type="entry name" value="WH-like_DNA-bd_sf"/>
</dbReference>
<dbReference type="Gene3D" id="1.10.10.10">
    <property type="entry name" value="Winged helix-like DNA-binding domain superfamily/Winged helix DNA-binding domain"/>
    <property type="match status" value="1"/>
</dbReference>
<dbReference type="InterPro" id="IPR036390">
    <property type="entry name" value="WH_DNA-bd_sf"/>
</dbReference>
<dbReference type="InterPro" id="IPR000847">
    <property type="entry name" value="LysR_HTH_N"/>
</dbReference>
<dbReference type="SUPFAM" id="SSF53850">
    <property type="entry name" value="Periplasmic binding protein-like II"/>
    <property type="match status" value="1"/>
</dbReference>
<dbReference type="InterPro" id="IPR005119">
    <property type="entry name" value="LysR_subst-bd"/>
</dbReference>
<dbReference type="FunFam" id="1.10.10.10:FF:000001">
    <property type="entry name" value="LysR family transcriptional regulator"/>
    <property type="match status" value="1"/>
</dbReference>
<keyword evidence="7" id="KW-1185">Reference proteome</keyword>
<sequence>MDIRQLRYFVTIADEGQITRAAKKLNMAQPPLSHQLKLIEEQLGTTLFYRNSRSVDLTEAGALLYQRAVSILHQLEDSLIEVKEIGDGLRGQLSLGTAKSCAMNYLPDKIQQFRSTYPLITFRVLDGHPHQVVKFLEERLVELAIVRFASDLYLDYESKTLQVEPYVLFIPNQWEWEPSRTSILMKELEDIPLVTVVRENRYGMYSSFIDLCNKRGIKTNIVCECHDAAIIFSFVDAGMGAAVLPKSVLFANKLDIRIIEIEDCPLYNKTTLIWDKKRPLSKVAQLFIEMF</sequence>
<dbReference type="Proteomes" id="UP000248646">
    <property type="component" value="Unassembled WGS sequence"/>
</dbReference>
<proteinExistence type="inferred from homology"/>
<comment type="caution">
    <text evidence="6">The sequence shown here is derived from an EMBL/GenBank/DDBJ whole genome shotgun (WGS) entry which is preliminary data.</text>
</comment>
<dbReference type="Pfam" id="PF00126">
    <property type="entry name" value="HTH_1"/>
    <property type="match status" value="1"/>
</dbReference>
<evidence type="ECO:0000256" key="2">
    <source>
        <dbReference type="ARBA" id="ARBA00023015"/>
    </source>
</evidence>
<dbReference type="GO" id="GO:0003700">
    <property type="term" value="F:DNA-binding transcription factor activity"/>
    <property type="evidence" value="ECO:0007669"/>
    <property type="project" value="InterPro"/>
</dbReference>
<dbReference type="GO" id="GO:0003677">
    <property type="term" value="F:DNA binding"/>
    <property type="evidence" value="ECO:0007669"/>
    <property type="project" value="UniProtKB-KW"/>
</dbReference>
<dbReference type="PROSITE" id="PS50931">
    <property type="entry name" value="HTH_LYSR"/>
    <property type="match status" value="1"/>
</dbReference>
<name>A0A2W7ML94_9BACI</name>
<gene>
    <name evidence="6" type="ORF">C7437_11313</name>
</gene>
<dbReference type="PANTHER" id="PTHR30419">
    <property type="entry name" value="HTH-TYPE TRANSCRIPTIONAL REGULATOR YBHD"/>
    <property type="match status" value="1"/>
</dbReference>
<organism evidence="6 7">
    <name type="scientific">Psychrobacillus insolitus</name>
    <dbReference type="NCBI Taxonomy" id="1461"/>
    <lineage>
        <taxon>Bacteria</taxon>
        <taxon>Bacillati</taxon>
        <taxon>Bacillota</taxon>
        <taxon>Bacilli</taxon>
        <taxon>Bacillales</taxon>
        <taxon>Bacillaceae</taxon>
        <taxon>Psychrobacillus</taxon>
    </lineage>
</organism>
<keyword evidence="3" id="KW-0238">DNA-binding</keyword>
<accession>A0A2W7ML94</accession>
<dbReference type="Gene3D" id="3.40.190.290">
    <property type="match status" value="1"/>
</dbReference>
<dbReference type="RefSeq" id="WP_170122395.1">
    <property type="nucleotide sequence ID" value="NZ_QKZI01000013.1"/>
</dbReference>
<evidence type="ECO:0000259" key="5">
    <source>
        <dbReference type="PROSITE" id="PS50931"/>
    </source>
</evidence>
<evidence type="ECO:0000313" key="7">
    <source>
        <dbReference type="Proteomes" id="UP000248646"/>
    </source>
</evidence>
<reference evidence="6 7" key="1">
    <citation type="submission" date="2018-06" db="EMBL/GenBank/DDBJ databases">
        <title>Genomic Encyclopedia of Type Strains, Phase IV (KMG-IV): sequencing the most valuable type-strain genomes for metagenomic binning, comparative biology and taxonomic classification.</title>
        <authorList>
            <person name="Goeker M."/>
        </authorList>
    </citation>
    <scope>NUCLEOTIDE SEQUENCE [LARGE SCALE GENOMIC DNA]</scope>
    <source>
        <strain evidence="6 7">DSM 5</strain>
    </source>
</reference>
<evidence type="ECO:0000313" key="6">
    <source>
        <dbReference type="EMBL" id="PZX02338.1"/>
    </source>
</evidence>
<dbReference type="PRINTS" id="PR00039">
    <property type="entry name" value="HTHLYSR"/>
</dbReference>
<dbReference type="PANTHER" id="PTHR30419:SF28">
    <property type="entry name" value="HTH-TYPE TRANSCRIPTIONAL REGULATOR BSDA"/>
    <property type="match status" value="1"/>
</dbReference>
<evidence type="ECO:0000256" key="4">
    <source>
        <dbReference type="ARBA" id="ARBA00023163"/>
    </source>
</evidence>
<dbReference type="CDD" id="cd05466">
    <property type="entry name" value="PBP2_LTTR_substrate"/>
    <property type="match status" value="1"/>
</dbReference>
<keyword evidence="4" id="KW-0804">Transcription</keyword>
<dbReference type="EMBL" id="QKZI01000013">
    <property type="protein sequence ID" value="PZX02338.1"/>
    <property type="molecule type" value="Genomic_DNA"/>
</dbReference>
<evidence type="ECO:0000256" key="3">
    <source>
        <dbReference type="ARBA" id="ARBA00023125"/>
    </source>
</evidence>
<dbReference type="GO" id="GO:0005829">
    <property type="term" value="C:cytosol"/>
    <property type="evidence" value="ECO:0007669"/>
    <property type="project" value="TreeGrafter"/>
</dbReference>
<feature type="domain" description="HTH lysR-type" evidence="5">
    <location>
        <begin position="1"/>
        <end position="58"/>
    </location>
</feature>
<comment type="similarity">
    <text evidence="1">Belongs to the LysR transcriptional regulatory family.</text>
</comment>
<dbReference type="SUPFAM" id="SSF46785">
    <property type="entry name" value="Winged helix' DNA-binding domain"/>
    <property type="match status" value="1"/>
</dbReference>